<dbReference type="GO" id="GO:0003677">
    <property type="term" value="F:DNA binding"/>
    <property type="evidence" value="ECO:0007669"/>
    <property type="project" value="UniProtKB-KW"/>
</dbReference>
<evidence type="ECO:0000313" key="1">
    <source>
        <dbReference type="EMBL" id="MBW7461808.1"/>
    </source>
</evidence>
<dbReference type="EMBL" id="JAHZIK010003295">
    <property type="protein sequence ID" value="MBW7461808.1"/>
    <property type="molecule type" value="Genomic_DNA"/>
</dbReference>
<keyword evidence="1" id="KW-0238">DNA-binding</keyword>
<protein>
    <submittedName>
        <fullName evidence="1">DNA-binding response regulator</fullName>
    </submittedName>
</protein>
<organism evidence="1 2">
    <name type="scientific">Paenibacillus sepulcri</name>
    <dbReference type="NCBI Taxonomy" id="359917"/>
    <lineage>
        <taxon>Bacteria</taxon>
        <taxon>Bacillati</taxon>
        <taxon>Bacillota</taxon>
        <taxon>Bacilli</taxon>
        <taxon>Bacillales</taxon>
        <taxon>Paenibacillaceae</taxon>
        <taxon>Paenibacillus</taxon>
    </lineage>
</organism>
<proteinExistence type="predicted"/>
<reference evidence="1 2" key="1">
    <citation type="submission" date="2021-07" db="EMBL/GenBank/DDBJ databases">
        <title>Paenibacillus radiodurans sp. nov., isolated from the southeastern edge of Tengger Desert.</title>
        <authorList>
            <person name="Zhang G."/>
        </authorList>
    </citation>
    <scope>NUCLEOTIDE SEQUENCE [LARGE SCALE GENOMIC DNA]</scope>
    <source>
        <strain evidence="1 2">CCM 7311</strain>
    </source>
</reference>
<sequence>SPKHEREMIAVYTMKGGYPEDASFRSAHLAKKTAAALQQLFGMSVAAAIGPDGSDVMHIADSYESAKASINGVDLLKLNGTVVAGAAGKTGGGESHSIMSRMPLIRGALDAGNFNHARNMLSDFTKQMQASGGFTLGEADRILHEFVLLLS</sequence>
<keyword evidence="2" id="KW-1185">Reference proteome</keyword>
<dbReference type="Proteomes" id="UP001519887">
    <property type="component" value="Unassembled WGS sequence"/>
</dbReference>
<name>A0ABS7CLM5_9BACL</name>
<feature type="non-terminal residue" evidence="1">
    <location>
        <position position="151"/>
    </location>
</feature>
<comment type="caution">
    <text evidence="1">The sequence shown here is derived from an EMBL/GenBank/DDBJ whole genome shotgun (WGS) entry which is preliminary data.</text>
</comment>
<feature type="non-terminal residue" evidence="1">
    <location>
        <position position="1"/>
    </location>
</feature>
<gene>
    <name evidence="1" type="ORF">K0U00_47935</name>
</gene>
<accession>A0ABS7CLM5</accession>
<evidence type="ECO:0000313" key="2">
    <source>
        <dbReference type="Proteomes" id="UP001519887"/>
    </source>
</evidence>